<name>A0A2P6RGA8_ROSCH</name>
<feature type="transmembrane region" description="Helical" evidence="1">
    <location>
        <begin position="133"/>
        <end position="154"/>
    </location>
</feature>
<evidence type="ECO:0008006" key="4">
    <source>
        <dbReference type="Google" id="ProtNLM"/>
    </source>
</evidence>
<dbReference type="EMBL" id="PDCK01000041">
    <property type="protein sequence ID" value="PRQ45447.1"/>
    <property type="molecule type" value="Genomic_DNA"/>
</dbReference>
<dbReference type="AlphaFoldDB" id="A0A2P6RGA8"/>
<evidence type="ECO:0000256" key="1">
    <source>
        <dbReference type="SAM" id="Phobius"/>
    </source>
</evidence>
<protein>
    <recommendedName>
        <fullName evidence="4">Transmembrane protein</fullName>
    </recommendedName>
</protein>
<organism evidence="2 3">
    <name type="scientific">Rosa chinensis</name>
    <name type="common">China rose</name>
    <dbReference type="NCBI Taxonomy" id="74649"/>
    <lineage>
        <taxon>Eukaryota</taxon>
        <taxon>Viridiplantae</taxon>
        <taxon>Streptophyta</taxon>
        <taxon>Embryophyta</taxon>
        <taxon>Tracheophyta</taxon>
        <taxon>Spermatophyta</taxon>
        <taxon>Magnoliopsida</taxon>
        <taxon>eudicotyledons</taxon>
        <taxon>Gunneridae</taxon>
        <taxon>Pentapetalae</taxon>
        <taxon>rosids</taxon>
        <taxon>fabids</taxon>
        <taxon>Rosales</taxon>
        <taxon>Rosaceae</taxon>
        <taxon>Rosoideae</taxon>
        <taxon>Rosoideae incertae sedis</taxon>
        <taxon>Rosa</taxon>
    </lineage>
</organism>
<proteinExistence type="predicted"/>
<comment type="caution">
    <text evidence="2">The sequence shown here is derived from an EMBL/GenBank/DDBJ whole genome shotgun (WGS) entry which is preliminary data.</text>
</comment>
<evidence type="ECO:0000313" key="2">
    <source>
        <dbReference type="EMBL" id="PRQ45447.1"/>
    </source>
</evidence>
<accession>A0A2P6RGA8</accession>
<evidence type="ECO:0000313" key="3">
    <source>
        <dbReference type="Proteomes" id="UP000238479"/>
    </source>
</evidence>
<feature type="transmembrane region" description="Helical" evidence="1">
    <location>
        <begin position="59"/>
        <end position="83"/>
    </location>
</feature>
<keyword evidence="1" id="KW-1133">Transmembrane helix</keyword>
<feature type="transmembrane region" description="Helical" evidence="1">
    <location>
        <begin position="103"/>
        <end position="127"/>
    </location>
</feature>
<gene>
    <name evidence="2" type="ORF">RchiOBHm_Chr3g0491501</name>
</gene>
<dbReference type="Proteomes" id="UP000238479">
    <property type="component" value="Chromosome 3"/>
</dbReference>
<keyword evidence="1" id="KW-0472">Membrane</keyword>
<keyword evidence="1" id="KW-0812">Transmembrane</keyword>
<sequence length="155" mass="16377">MSLYICLYIRVYIAPNNHVRVKETIDLDSGFDLRLDRGMVLADVFESVAAMGRLKDDGLLLGAVTGLAALLQVVLLLMASLRLVCLLVKATSMLGLVASKKDLWLVVLGGRTVVTAGGGVALGSLVLDLGPALLLGLVMWIWALGIVSVFGSILA</sequence>
<reference evidence="2 3" key="1">
    <citation type="journal article" date="2018" name="Nat. Genet.">
        <title>The Rosa genome provides new insights in the design of modern roses.</title>
        <authorList>
            <person name="Bendahmane M."/>
        </authorList>
    </citation>
    <scope>NUCLEOTIDE SEQUENCE [LARGE SCALE GENOMIC DNA]</scope>
    <source>
        <strain evidence="3">cv. Old Blush</strain>
    </source>
</reference>
<keyword evidence="3" id="KW-1185">Reference proteome</keyword>
<dbReference type="Gramene" id="PRQ45447">
    <property type="protein sequence ID" value="PRQ45447"/>
    <property type="gene ID" value="RchiOBHm_Chr3g0491501"/>
</dbReference>